<dbReference type="AlphaFoldDB" id="X1PI62"/>
<dbReference type="InterPro" id="IPR036812">
    <property type="entry name" value="NAD(P)_OxRdtase_dom_sf"/>
</dbReference>
<evidence type="ECO:0000259" key="2">
    <source>
        <dbReference type="Pfam" id="PF00248"/>
    </source>
</evidence>
<dbReference type="PROSITE" id="PS00062">
    <property type="entry name" value="ALDOKETO_REDUCTASE_2"/>
    <property type="match status" value="1"/>
</dbReference>
<dbReference type="GO" id="GO:0005829">
    <property type="term" value="C:cytosol"/>
    <property type="evidence" value="ECO:0007669"/>
    <property type="project" value="TreeGrafter"/>
</dbReference>
<dbReference type="SUPFAM" id="SSF51430">
    <property type="entry name" value="NAD(P)-linked oxidoreductase"/>
    <property type="match status" value="1"/>
</dbReference>
<organism evidence="3">
    <name type="scientific">marine sediment metagenome</name>
    <dbReference type="NCBI Taxonomy" id="412755"/>
    <lineage>
        <taxon>unclassified sequences</taxon>
        <taxon>metagenomes</taxon>
        <taxon>ecological metagenomes</taxon>
    </lineage>
</organism>
<proteinExistence type="predicted"/>
<dbReference type="InterPro" id="IPR050523">
    <property type="entry name" value="AKR_Detox_Biosynth"/>
</dbReference>
<dbReference type="InterPro" id="IPR018170">
    <property type="entry name" value="Aldo/ket_reductase_CS"/>
</dbReference>
<dbReference type="PANTHER" id="PTHR43364">
    <property type="entry name" value="NADH-SPECIFIC METHYLGLYOXAL REDUCTASE-RELATED"/>
    <property type="match status" value="1"/>
</dbReference>
<dbReference type="Gene3D" id="3.20.20.100">
    <property type="entry name" value="NADP-dependent oxidoreductase domain"/>
    <property type="match status" value="1"/>
</dbReference>
<comment type="caution">
    <text evidence="3">The sequence shown here is derived from an EMBL/GenBank/DDBJ whole genome shotgun (WGS) entry which is preliminary data.</text>
</comment>
<dbReference type="InterPro" id="IPR023210">
    <property type="entry name" value="NADP_OxRdtase_dom"/>
</dbReference>
<dbReference type="Pfam" id="PF00248">
    <property type="entry name" value="Aldo_ket_red"/>
    <property type="match status" value="1"/>
</dbReference>
<evidence type="ECO:0000256" key="1">
    <source>
        <dbReference type="ARBA" id="ARBA00023002"/>
    </source>
</evidence>
<feature type="domain" description="NADP-dependent oxidoreductase" evidence="2">
    <location>
        <begin position="1"/>
        <end position="91"/>
    </location>
</feature>
<dbReference type="EMBL" id="BARV01016755">
    <property type="protein sequence ID" value="GAI30559.1"/>
    <property type="molecule type" value="Genomic_DNA"/>
</dbReference>
<reference evidence="3" key="1">
    <citation type="journal article" date="2014" name="Front. Microbiol.">
        <title>High frequency of phylogenetically diverse reductive dehalogenase-homologous genes in deep subseafloor sedimentary metagenomes.</title>
        <authorList>
            <person name="Kawai M."/>
            <person name="Futagami T."/>
            <person name="Toyoda A."/>
            <person name="Takaki Y."/>
            <person name="Nishi S."/>
            <person name="Hori S."/>
            <person name="Arai W."/>
            <person name="Tsubouchi T."/>
            <person name="Morono Y."/>
            <person name="Uchiyama I."/>
            <person name="Ito T."/>
            <person name="Fujiyama A."/>
            <person name="Inagaki F."/>
            <person name="Takami H."/>
        </authorList>
    </citation>
    <scope>NUCLEOTIDE SEQUENCE</scope>
    <source>
        <strain evidence="3">Expedition CK06-06</strain>
    </source>
</reference>
<feature type="non-terminal residue" evidence="3">
    <location>
        <position position="93"/>
    </location>
</feature>
<accession>X1PI62</accession>
<dbReference type="PANTHER" id="PTHR43364:SF4">
    <property type="entry name" value="NAD(P)-LINKED OXIDOREDUCTASE SUPERFAMILY PROTEIN"/>
    <property type="match status" value="1"/>
</dbReference>
<protein>
    <recommendedName>
        <fullName evidence="2">NADP-dependent oxidoreductase domain-containing protein</fullName>
    </recommendedName>
</protein>
<evidence type="ECO:0000313" key="3">
    <source>
        <dbReference type="EMBL" id="GAI30559.1"/>
    </source>
</evidence>
<dbReference type="GO" id="GO:0016491">
    <property type="term" value="F:oxidoreductase activity"/>
    <property type="evidence" value="ECO:0007669"/>
    <property type="project" value="UniProtKB-KW"/>
</dbReference>
<sequence length="93" mass="10640">MHWPEPQEDFEQGFEEMAKLAQEGKVQYIGVSNFNVEQIKRIQKIHAVASLQPPYSMLHREVEDELLAYCAENNIGVVAYSPMQRGLLTGKFS</sequence>
<gene>
    <name evidence="3" type="ORF">S06H3_28682</name>
</gene>
<name>X1PI62_9ZZZZ</name>
<keyword evidence="1" id="KW-0560">Oxidoreductase</keyword>